<dbReference type="Pfam" id="PF13380">
    <property type="entry name" value="CoA_binding_2"/>
    <property type="match status" value="1"/>
</dbReference>
<dbReference type="SUPFAM" id="SSF55729">
    <property type="entry name" value="Acyl-CoA N-acyltransferases (Nat)"/>
    <property type="match status" value="1"/>
</dbReference>
<organism evidence="5 6">
    <name type="scientific">Halorhodospira neutriphila</name>
    <dbReference type="NCBI Taxonomy" id="168379"/>
    <lineage>
        <taxon>Bacteria</taxon>
        <taxon>Pseudomonadati</taxon>
        <taxon>Pseudomonadota</taxon>
        <taxon>Gammaproteobacteria</taxon>
        <taxon>Chromatiales</taxon>
        <taxon>Ectothiorhodospiraceae</taxon>
        <taxon>Halorhodospira</taxon>
    </lineage>
</organism>
<evidence type="ECO:0000259" key="4">
    <source>
        <dbReference type="PROSITE" id="PS51186"/>
    </source>
</evidence>
<proteinExistence type="predicted"/>
<dbReference type="Pfam" id="PF13607">
    <property type="entry name" value="Succ_CoA_lig"/>
    <property type="match status" value="1"/>
</dbReference>
<dbReference type="Gene3D" id="3.30.470.20">
    <property type="entry name" value="ATP-grasp fold, B domain"/>
    <property type="match status" value="1"/>
</dbReference>
<evidence type="ECO:0000313" key="6">
    <source>
        <dbReference type="Proteomes" id="UP000738126"/>
    </source>
</evidence>
<dbReference type="PANTHER" id="PTHR43334:SF1">
    <property type="entry name" value="3-HYDROXYPROPIONATE--COA LIGASE [ADP-FORMING]"/>
    <property type="match status" value="1"/>
</dbReference>
<accession>A0ABS1E5M7</accession>
<name>A0ABS1E5M7_9GAMM</name>
<evidence type="ECO:0000256" key="1">
    <source>
        <dbReference type="ARBA" id="ARBA00022598"/>
    </source>
</evidence>
<dbReference type="Gene3D" id="3.40.630.30">
    <property type="match status" value="1"/>
</dbReference>
<dbReference type="PROSITE" id="PS51186">
    <property type="entry name" value="GNAT"/>
    <property type="match status" value="1"/>
</dbReference>
<dbReference type="SUPFAM" id="SSF56059">
    <property type="entry name" value="Glutathione synthetase ATP-binding domain-like"/>
    <property type="match status" value="1"/>
</dbReference>
<keyword evidence="3" id="KW-0067">ATP-binding</keyword>
<dbReference type="Gene3D" id="3.40.50.261">
    <property type="entry name" value="Succinyl-CoA synthetase domains"/>
    <property type="match status" value="2"/>
</dbReference>
<dbReference type="SMART" id="SM00881">
    <property type="entry name" value="CoA_binding"/>
    <property type="match status" value="1"/>
</dbReference>
<feature type="domain" description="N-acetyltransferase" evidence="4">
    <location>
        <begin position="722"/>
        <end position="881"/>
    </location>
</feature>
<dbReference type="InterPro" id="IPR036291">
    <property type="entry name" value="NAD(P)-bd_dom_sf"/>
</dbReference>
<dbReference type="InterPro" id="IPR003781">
    <property type="entry name" value="CoA-bd"/>
</dbReference>
<keyword evidence="2" id="KW-0547">Nucleotide-binding</keyword>
<keyword evidence="6" id="KW-1185">Reference proteome</keyword>
<comment type="caution">
    <text evidence="5">The sequence shown here is derived from an EMBL/GenBank/DDBJ whole genome shotgun (WGS) entry which is preliminary data.</text>
</comment>
<dbReference type="SUPFAM" id="SSF51735">
    <property type="entry name" value="NAD(P)-binding Rossmann-fold domains"/>
    <property type="match status" value="1"/>
</dbReference>
<dbReference type="InterPro" id="IPR051538">
    <property type="entry name" value="Acyl-CoA_Synth/Transferase"/>
</dbReference>
<evidence type="ECO:0000256" key="2">
    <source>
        <dbReference type="ARBA" id="ARBA00022741"/>
    </source>
</evidence>
<keyword evidence="1" id="KW-0436">Ligase</keyword>
<dbReference type="PANTHER" id="PTHR43334">
    <property type="entry name" value="ACETATE--COA LIGASE [ADP-FORMING]"/>
    <property type="match status" value="1"/>
</dbReference>
<sequence>MTVRNLEYLFKPGSVALIGDGGAADTRILRNLLSEPFQGPVMPIAAGVRSLAGVPVYAAIGDLPMVPDLAVITRPVAEAPALIRELGEAGTRGVVLTCSVPAGCTAEEGAALEQAVLDAARPYLLRVIGPGASCLSVPRIGLHAATQPLSLDPGRAALVTKSSAMAAAALQWCRQNHSGLSHVIHIGGAADVDLGDSFDYLATEHHARAVIVYIERVRHTRKFMSAVRRLARMKPVIVLKPPRVGADEIDDFVYAAAFRRAGVVRVDDLEELFSAVEILDSSRVPGRDGALAVLGNSRSMGLLASNALRRYDDVAPQALSPASSEALAGLARDPEASDNPLDLGGEAGAEAYDQALEVLGRDRQVSGILAIKSPGACDDGAEVAEVLGRHARKLRKPLLAVWDPSAGAAGLERLADAVPAFNHPETAVRAFSRLLQYRRSQTLLTQTPPSVPEAFAPDHEQARLILSAALTAGRSQLNEYQTQRLLSAYAIPCIETRRAAGPEEAGEVAAALGEPVALKLMSPEVALKSQIGGVALDLEGAEAVRAEARAMLERLHQVRGEAVTVDGFAIQPMRRREGAFELTVGVRPGGPFGPVLYFGHGGTETEAIADWACGLPPLNMHLAREIMQRTRIYAMLADSGLRSPDLDAVALTLMKLSQLVIDFGSVESLDINPLWASADGVLALDAGVHIHPHRGDPADYLPIRPYPQELAEDVTLPDGRRLHLRPIRPEDGPQLNAMVERSPPEKVRMRFFQALKSLPQEMSARLTQIDYDREMALVITEHGVPGRARVLGMVRISADPDLEAAEYDIMLDDVVAGMGLGPMLMHRIIDYARRRGIREIYGEVLRENEPMLRINQALGFAVQPSADDPDLMHVSLRLDNEA</sequence>
<dbReference type="EMBL" id="NRSH01000047">
    <property type="protein sequence ID" value="MBK1726514.1"/>
    <property type="molecule type" value="Genomic_DNA"/>
</dbReference>
<evidence type="ECO:0000256" key="3">
    <source>
        <dbReference type="ARBA" id="ARBA00022840"/>
    </source>
</evidence>
<reference evidence="5 6" key="1">
    <citation type="journal article" date="2020" name="Microorganisms">
        <title>Osmotic Adaptation and Compatible Solute Biosynthesis of Phototrophic Bacteria as Revealed from Genome Analyses.</title>
        <authorList>
            <person name="Imhoff J.F."/>
            <person name="Rahn T."/>
            <person name="Kunzel S."/>
            <person name="Keller A."/>
            <person name="Neulinger S.C."/>
        </authorList>
    </citation>
    <scope>NUCLEOTIDE SEQUENCE [LARGE SCALE GENOMIC DNA]</scope>
    <source>
        <strain evidence="5 6">DSM 15116</strain>
    </source>
</reference>
<dbReference type="InterPro" id="IPR016102">
    <property type="entry name" value="Succinyl-CoA_synth-like"/>
</dbReference>
<dbReference type="InterPro" id="IPR013815">
    <property type="entry name" value="ATP_grasp_subdomain_1"/>
</dbReference>
<dbReference type="RefSeq" id="WP_200257746.1">
    <property type="nucleotide sequence ID" value="NZ_NRSH01000047.1"/>
</dbReference>
<dbReference type="InterPro" id="IPR000182">
    <property type="entry name" value="GNAT_dom"/>
</dbReference>
<dbReference type="Pfam" id="PF13549">
    <property type="entry name" value="ATP-grasp_5"/>
    <property type="match status" value="1"/>
</dbReference>
<dbReference type="Gene3D" id="3.30.1490.20">
    <property type="entry name" value="ATP-grasp fold, A domain"/>
    <property type="match status" value="1"/>
</dbReference>
<dbReference type="Pfam" id="PF13302">
    <property type="entry name" value="Acetyltransf_3"/>
    <property type="match status" value="1"/>
</dbReference>
<dbReference type="SUPFAM" id="SSF52210">
    <property type="entry name" value="Succinyl-CoA synthetase domains"/>
    <property type="match status" value="2"/>
</dbReference>
<evidence type="ECO:0000313" key="5">
    <source>
        <dbReference type="EMBL" id="MBK1726514.1"/>
    </source>
</evidence>
<dbReference type="InterPro" id="IPR032875">
    <property type="entry name" value="Succ_CoA_lig_flav_dom"/>
</dbReference>
<gene>
    <name evidence="5" type="ORF">CKO13_05655</name>
</gene>
<dbReference type="InterPro" id="IPR016181">
    <property type="entry name" value="Acyl_CoA_acyltransferase"/>
</dbReference>
<dbReference type="Gene3D" id="3.40.50.720">
    <property type="entry name" value="NAD(P)-binding Rossmann-like Domain"/>
    <property type="match status" value="1"/>
</dbReference>
<dbReference type="Proteomes" id="UP000738126">
    <property type="component" value="Unassembled WGS sequence"/>
</dbReference>
<protein>
    <submittedName>
        <fullName evidence="5">GNAT family N-acetyltransferase</fullName>
    </submittedName>
</protein>